<dbReference type="RefSeq" id="WP_174968389.1">
    <property type="nucleotide sequence ID" value="NZ_CABVPS010000028.1"/>
</dbReference>
<dbReference type="AlphaFoldDB" id="A0A6P2JUJ6"/>
<protein>
    <submittedName>
        <fullName evidence="1">Glycosyltransferase</fullName>
    </submittedName>
</protein>
<dbReference type="EMBL" id="CABVPU010000006">
    <property type="protein sequence ID" value="VWB45971.1"/>
    <property type="molecule type" value="Genomic_DNA"/>
</dbReference>
<sequence length="322" mass="35716">MTRVADATTAFVSIATNSHLPLARLTMAGIRSSEPIRKRIFVVGGERTAFVDGDLEIVPAEAHVAPAVIARLVSRYTPSEVCFALKPYALAAMLGEAGIRHAHYVDADIRFYAPVDTLDAAFAGGDVLLTPHYLRPFPHDGRRPNVLTLLRGGVFNAGYVGVGNTRAGHEFLEWWGASVLDYGKNEPRNGTSGDQRWLDLAPALFPTCTVWRHPGANVGYWNLHERDLSESPDGAWLVNGERLMFFHFSGFDADVPTELSKYQDRIDIAACPALARLLGDYAAEVAGTRTGAPGPDRYAYRQWWHGESWLIRRMRVRLRKGW</sequence>
<reference evidence="1 2" key="1">
    <citation type="submission" date="2019-09" db="EMBL/GenBank/DDBJ databases">
        <authorList>
            <person name="Depoorter E."/>
        </authorList>
    </citation>
    <scope>NUCLEOTIDE SEQUENCE [LARGE SCALE GENOMIC DNA]</scope>
    <source>
        <strain evidence="1">R-15945</strain>
    </source>
</reference>
<proteinExistence type="predicted"/>
<organism evidence="1 2">
    <name type="scientific">Burkholderia lata (strain ATCC 17760 / DSM 23089 / LMG 22485 / NCIMB 9086 / R18194 / 383)</name>
    <dbReference type="NCBI Taxonomy" id="482957"/>
    <lineage>
        <taxon>Bacteria</taxon>
        <taxon>Pseudomonadati</taxon>
        <taxon>Pseudomonadota</taxon>
        <taxon>Betaproteobacteria</taxon>
        <taxon>Burkholderiales</taxon>
        <taxon>Burkholderiaceae</taxon>
        <taxon>Burkholderia</taxon>
        <taxon>Burkholderia cepacia complex</taxon>
    </lineage>
</organism>
<dbReference type="GO" id="GO:0016740">
    <property type="term" value="F:transferase activity"/>
    <property type="evidence" value="ECO:0007669"/>
    <property type="project" value="UniProtKB-KW"/>
</dbReference>
<dbReference type="InterPro" id="IPR029044">
    <property type="entry name" value="Nucleotide-diphossugar_trans"/>
</dbReference>
<name>A0A6P2JUJ6_BURL3</name>
<dbReference type="SUPFAM" id="SSF53448">
    <property type="entry name" value="Nucleotide-diphospho-sugar transferases"/>
    <property type="match status" value="1"/>
</dbReference>
<accession>A0A6P2JUJ6</accession>
<gene>
    <name evidence="1" type="ORF">BLA15945_02111</name>
</gene>
<dbReference type="Proteomes" id="UP000494174">
    <property type="component" value="Unassembled WGS sequence"/>
</dbReference>
<evidence type="ECO:0000313" key="1">
    <source>
        <dbReference type="EMBL" id="VWB45971.1"/>
    </source>
</evidence>
<evidence type="ECO:0000313" key="2">
    <source>
        <dbReference type="Proteomes" id="UP000494174"/>
    </source>
</evidence>
<keyword evidence="1" id="KW-0808">Transferase</keyword>